<dbReference type="EMBL" id="QJKJ01001543">
    <property type="protein sequence ID" value="RDY07129.1"/>
    <property type="molecule type" value="Genomic_DNA"/>
</dbReference>
<feature type="region of interest" description="Disordered" evidence="2">
    <location>
        <begin position="102"/>
        <end position="132"/>
    </location>
</feature>
<accession>A0A371HWG5</accession>
<sequence>MGNVIPHVSKFKYFGPIIQNDGEINEHVTHRIQEHEEKMRVAKMKIRTQETLAKKVDCMVFSPMERKRVRPRRTLEEVVKRDTMKYYDGCVATQVKTRSELIIHDERDTSGDEEREANKDIRRSGQEGSHDK</sequence>
<comment type="caution">
    <text evidence="3">The sequence shown here is derived from an EMBL/GenBank/DDBJ whole genome shotgun (WGS) entry which is preliminary data.</text>
</comment>
<protein>
    <submittedName>
        <fullName evidence="3">Uncharacterized protein</fullName>
    </submittedName>
</protein>
<evidence type="ECO:0000313" key="4">
    <source>
        <dbReference type="Proteomes" id="UP000257109"/>
    </source>
</evidence>
<evidence type="ECO:0000256" key="2">
    <source>
        <dbReference type="SAM" id="MobiDB-lite"/>
    </source>
</evidence>
<feature type="coiled-coil region" evidence="1">
    <location>
        <begin position="25"/>
        <end position="52"/>
    </location>
</feature>
<proteinExistence type="predicted"/>
<dbReference type="AlphaFoldDB" id="A0A371HWG5"/>
<dbReference type="Proteomes" id="UP000257109">
    <property type="component" value="Unassembled WGS sequence"/>
</dbReference>
<gene>
    <name evidence="3" type="ORF">CR513_08802</name>
</gene>
<keyword evidence="4" id="KW-1185">Reference proteome</keyword>
<keyword evidence="1" id="KW-0175">Coiled coil</keyword>
<organism evidence="3 4">
    <name type="scientific">Mucuna pruriens</name>
    <name type="common">Velvet bean</name>
    <name type="synonym">Dolichos pruriens</name>
    <dbReference type="NCBI Taxonomy" id="157652"/>
    <lineage>
        <taxon>Eukaryota</taxon>
        <taxon>Viridiplantae</taxon>
        <taxon>Streptophyta</taxon>
        <taxon>Embryophyta</taxon>
        <taxon>Tracheophyta</taxon>
        <taxon>Spermatophyta</taxon>
        <taxon>Magnoliopsida</taxon>
        <taxon>eudicotyledons</taxon>
        <taxon>Gunneridae</taxon>
        <taxon>Pentapetalae</taxon>
        <taxon>rosids</taxon>
        <taxon>fabids</taxon>
        <taxon>Fabales</taxon>
        <taxon>Fabaceae</taxon>
        <taxon>Papilionoideae</taxon>
        <taxon>50 kb inversion clade</taxon>
        <taxon>NPAAA clade</taxon>
        <taxon>indigoferoid/millettioid clade</taxon>
        <taxon>Phaseoleae</taxon>
        <taxon>Mucuna</taxon>
    </lineage>
</organism>
<evidence type="ECO:0000313" key="3">
    <source>
        <dbReference type="EMBL" id="RDY07129.1"/>
    </source>
</evidence>
<dbReference type="OrthoDB" id="660305at2759"/>
<feature type="non-terminal residue" evidence="3">
    <location>
        <position position="1"/>
    </location>
</feature>
<reference evidence="3" key="1">
    <citation type="submission" date="2018-05" db="EMBL/GenBank/DDBJ databases">
        <title>Draft genome of Mucuna pruriens seed.</title>
        <authorList>
            <person name="Nnadi N.E."/>
            <person name="Vos R."/>
            <person name="Hasami M.H."/>
            <person name="Devisetty U.K."/>
            <person name="Aguiy J.C."/>
        </authorList>
    </citation>
    <scope>NUCLEOTIDE SEQUENCE [LARGE SCALE GENOMIC DNA]</scope>
    <source>
        <strain evidence="3">JCA_2017</strain>
    </source>
</reference>
<evidence type="ECO:0000256" key="1">
    <source>
        <dbReference type="SAM" id="Coils"/>
    </source>
</evidence>
<name>A0A371HWG5_MUCPR</name>